<comment type="similarity">
    <text evidence="1">Belongs to the type-I restriction system S methylase family.</text>
</comment>
<protein>
    <recommendedName>
        <fullName evidence="4">Type I restriction modification DNA specificity domain-containing protein</fullName>
    </recommendedName>
</protein>
<dbReference type="Gene3D" id="3.90.220.20">
    <property type="entry name" value="DNA methylase specificity domains"/>
    <property type="match status" value="2"/>
</dbReference>
<dbReference type="GO" id="GO:0003677">
    <property type="term" value="F:DNA binding"/>
    <property type="evidence" value="ECO:0007669"/>
    <property type="project" value="UniProtKB-KW"/>
</dbReference>
<evidence type="ECO:0000313" key="5">
    <source>
        <dbReference type="EMBL" id="TPE43344.1"/>
    </source>
</evidence>
<dbReference type="AlphaFoldDB" id="A0A501W5I9"/>
<dbReference type="SUPFAM" id="SSF116734">
    <property type="entry name" value="DNA methylase specificity domain"/>
    <property type="match status" value="2"/>
</dbReference>
<evidence type="ECO:0000256" key="2">
    <source>
        <dbReference type="ARBA" id="ARBA00022747"/>
    </source>
</evidence>
<dbReference type="OrthoDB" id="825893at2"/>
<dbReference type="RefSeq" id="WP_140622290.1">
    <property type="nucleotide sequence ID" value="NZ_VFRQ01000007.1"/>
</dbReference>
<dbReference type="Gene3D" id="1.10.287.1120">
    <property type="entry name" value="Bipartite methylase S protein"/>
    <property type="match status" value="2"/>
</dbReference>
<comment type="caution">
    <text evidence="5">The sequence shown here is derived from an EMBL/GenBank/DDBJ whole genome shotgun (WGS) entry which is preliminary data.</text>
</comment>
<keyword evidence="6" id="KW-1185">Reference proteome</keyword>
<keyword evidence="2" id="KW-0680">Restriction system</keyword>
<dbReference type="GO" id="GO:0009307">
    <property type="term" value="P:DNA restriction-modification system"/>
    <property type="evidence" value="ECO:0007669"/>
    <property type="project" value="UniProtKB-KW"/>
</dbReference>
<feature type="domain" description="Type I restriction modification DNA specificity" evidence="4">
    <location>
        <begin position="3"/>
        <end position="170"/>
    </location>
</feature>
<evidence type="ECO:0000256" key="3">
    <source>
        <dbReference type="ARBA" id="ARBA00023125"/>
    </source>
</evidence>
<evidence type="ECO:0000313" key="6">
    <source>
        <dbReference type="Proteomes" id="UP000316727"/>
    </source>
</evidence>
<dbReference type="InterPro" id="IPR044946">
    <property type="entry name" value="Restrct_endonuc_typeI_TRD_sf"/>
</dbReference>
<accession>A0A501W5I9</accession>
<dbReference type="Pfam" id="PF01420">
    <property type="entry name" value="Methylase_S"/>
    <property type="match status" value="2"/>
</dbReference>
<dbReference type="CDD" id="cd17263">
    <property type="entry name" value="RMtype1_S_AbaB8300I-TRD1-CR1_like"/>
    <property type="match status" value="1"/>
</dbReference>
<gene>
    <name evidence="5" type="ORF">FJM65_14635</name>
</gene>
<dbReference type="PANTHER" id="PTHR30408:SF12">
    <property type="entry name" value="TYPE I RESTRICTION ENZYME MJAVIII SPECIFICITY SUBUNIT"/>
    <property type="match status" value="1"/>
</dbReference>
<dbReference type="PANTHER" id="PTHR30408">
    <property type="entry name" value="TYPE-1 RESTRICTION ENZYME ECOKI SPECIFICITY PROTEIN"/>
    <property type="match status" value="1"/>
</dbReference>
<proteinExistence type="inferred from homology"/>
<feature type="domain" description="Type I restriction modification DNA specificity" evidence="4">
    <location>
        <begin position="195"/>
        <end position="362"/>
    </location>
</feature>
<keyword evidence="3" id="KW-0238">DNA-binding</keyword>
<sequence length="531" mass="60818">MMETKEYRLTDICDFQGGTQPPKEEWIDEPREGFVRMLQIRDFTQGKEEHIAYVKDTKKLNKCNKNDILIGRYGASVGKILTGLAGAYNVAIIKTIPNEKLLSKRFLYYVLSGKNFQHFILNIGARAAQAGFNKNDLSLFKLHVPTSLVDQERIADVLERAQYLIKKREKSIDLIDEFLRMKFLEMFGDPVRNEKGWPQKPINKITKVGTGGTPSRKRELDYYNGLIPWAKTTEVDGSYIYDTQEKITELAIKDSNCKVYPENTVLLAMYGQGKTRGNVGILKISSATNQACAAILPSNNINQFFLFHALKNSYSHLRSLARGGNQENLNLNIVGRIQMIVPDQKLQYEFEQIGEKIDKLKSLYKNNRRVLIELSDSLSTKALRGDLEVIKRDSIESTANNESKRSSTDIAIDKKNKSLADFHKLQGAIGAPKEIENKIGKLEVELKIRGEIPFWEEYVKYRLVKGKFKEPFTFDQLWEEITSFPFETIPSYDKVSNMVFKWLAEKDAFIRQQFNASTKKMELIVNETAEA</sequence>
<name>A0A501W5I9_9BACT</name>
<dbReference type="CDD" id="cd17287">
    <property type="entry name" value="RMtype1_S_EcoN10ORF171P_TRD2-CR2_like"/>
    <property type="match status" value="1"/>
</dbReference>
<evidence type="ECO:0000256" key="1">
    <source>
        <dbReference type="ARBA" id="ARBA00010923"/>
    </source>
</evidence>
<organism evidence="5 6">
    <name type="scientific">Pontibacter mangrovi</name>
    <dbReference type="NCBI Taxonomy" id="2589816"/>
    <lineage>
        <taxon>Bacteria</taxon>
        <taxon>Pseudomonadati</taxon>
        <taxon>Bacteroidota</taxon>
        <taxon>Cytophagia</taxon>
        <taxon>Cytophagales</taxon>
        <taxon>Hymenobacteraceae</taxon>
        <taxon>Pontibacter</taxon>
    </lineage>
</organism>
<dbReference type="InterPro" id="IPR000055">
    <property type="entry name" value="Restrct_endonuc_typeI_TRD"/>
</dbReference>
<dbReference type="Proteomes" id="UP000316727">
    <property type="component" value="Unassembled WGS sequence"/>
</dbReference>
<dbReference type="EMBL" id="VFRQ01000007">
    <property type="protein sequence ID" value="TPE43344.1"/>
    <property type="molecule type" value="Genomic_DNA"/>
</dbReference>
<dbReference type="InterPro" id="IPR052021">
    <property type="entry name" value="Type-I_RS_S_subunit"/>
</dbReference>
<evidence type="ECO:0000259" key="4">
    <source>
        <dbReference type="Pfam" id="PF01420"/>
    </source>
</evidence>
<reference evidence="5 6" key="1">
    <citation type="submission" date="2019-06" db="EMBL/GenBank/DDBJ databases">
        <title>A novel bacterium of genus Pontibacter, isolated from marine sediment.</title>
        <authorList>
            <person name="Huang H."/>
            <person name="Mo K."/>
            <person name="Hu Y."/>
        </authorList>
    </citation>
    <scope>NUCLEOTIDE SEQUENCE [LARGE SCALE GENOMIC DNA]</scope>
    <source>
        <strain evidence="5 6">HB172049</strain>
    </source>
</reference>